<gene>
    <name evidence="6" type="primary">yigL</name>
    <name evidence="6" type="ORF">IPMB12_04190</name>
</gene>
<dbReference type="NCBIfam" id="TIGR01484">
    <property type="entry name" value="HAD-SF-IIB"/>
    <property type="match status" value="1"/>
</dbReference>
<evidence type="ECO:0000256" key="4">
    <source>
        <dbReference type="ARBA" id="ARBA00022842"/>
    </source>
</evidence>
<dbReference type="Pfam" id="PF08282">
    <property type="entry name" value="Hydrolase_3"/>
    <property type="match status" value="1"/>
</dbReference>
<dbReference type="PROSITE" id="PS01228">
    <property type="entry name" value="COF_1"/>
    <property type="match status" value="1"/>
</dbReference>
<dbReference type="PROSITE" id="PS01229">
    <property type="entry name" value="COF_2"/>
    <property type="match status" value="1"/>
</dbReference>
<dbReference type="SFLD" id="SFLDG01144">
    <property type="entry name" value="C2.B.4:_PGP_Like"/>
    <property type="match status" value="1"/>
</dbReference>
<evidence type="ECO:0000256" key="2">
    <source>
        <dbReference type="ARBA" id="ARBA00022723"/>
    </source>
</evidence>
<dbReference type="NCBIfam" id="NF008213">
    <property type="entry name" value="PRK10976.1"/>
    <property type="match status" value="1"/>
</dbReference>
<dbReference type="FunCoup" id="A0A6G9IBJ2">
    <property type="interactions" value="13"/>
</dbReference>
<keyword evidence="2" id="KW-0479">Metal-binding</keyword>
<keyword evidence="4" id="KW-0460">Magnesium</keyword>
<dbReference type="GO" id="GO:0016791">
    <property type="term" value="F:phosphatase activity"/>
    <property type="evidence" value="ECO:0007669"/>
    <property type="project" value="UniProtKB-ARBA"/>
</dbReference>
<dbReference type="InterPro" id="IPR000150">
    <property type="entry name" value="Cof"/>
</dbReference>
<sequence>MYQVVASDLDGTLLNSDHRLSAYTKKVLQALTRQNIHFIFATGRHHIDVAQMRENMEIDAYMITSNGARVHNSHGDLIMSRNVSENVAAEVAKMAMDDKLIYTHIYRGDDWLINKEDAYSMTFFEESDFKYELFDPKGFPTDNIAKVYFTTTADVEHEHLVELKNNIEAQYGDHLNVAFSTLNCLEVMGKGVSKGSALQYVTEKLGYTLKDSIAFGDGMNDYEMLSMAGKGCIMRNAPMMLKSRLPNLEVIGSNADDAVPHYLNRLFIEKA</sequence>
<evidence type="ECO:0000313" key="6">
    <source>
        <dbReference type="EMBL" id="QIQ20950.1"/>
    </source>
</evidence>
<dbReference type="GO" id="GO:0000287">
    <property type="term" value="F:magnesium ion binding"/>
    <property type="evidence" value="ECO:0007669"/>
    <property type="project" value="UniProtKB-ARBA"/>
</dbReference>
<dbReference type="SFLD" id="SFLDG01140">
    <property type="entry name" value="C2.B:_Phosphomannomutase_and_P"/>
    <property type="match status" value="1"/>
</dbReference>
<name>A0A6G9IBJ2_9GAMM</name>
<proteinExistence type="inferred from homology"/>
<dbReference type="AlphaFoldDB" id="A0A6G9IBJ2"/>
<evidence type="ECO:0000256" key="5">
    <source>
        <dbReference type="ARBA" id="ARBA00034778"/>
    </source>
</evidence>
<evidence type="ECO:0000313" key="7">
    <source>
        <dbReference type="Proteomes" id="UP000501168"/>
    </source>
</evidence>
<dbReference type="NCBIfam" id="TIGR00099">
    <property type="entry name" value="Cof-subfamily"/>
    <property type="match status" value="1"/>
</dbReference>
<protein>
    <submittedName>
        <fullName evidence="6">Sugar/pyridoxal phosphate phosphatase YigL</fullName>
    </submittedName>
</protein>
<dbReference type="Gene3D" id="3.40.50.1000">
    <property type="entry name" value="HAD superfamily/HAD-like"/>
    <property type="match status" value="1"/>
</dbReference>
<dbReference type="InterPro" id="IPR006379">
    <property type="entry name" value="HAD-SF_hydro_IIB"/>
</dbReference>
<dbReference type="SUPFAM" id="SSF56784">
    <property type="entry name" value="HAD-like"/>
    <property type="match status" value="1"/>
</dbReference>
<dbReference type="EMBL" id="CP050253">
    <property type="protein sequence ID" value="QIQ20950.1"/>
    <property type="molecule type" value="Genomic_DNA"/>
</dbReference>
<dbReference type="PANTHER" id="PTHR47267">
    <property type="match status" value="1"/>
</dbReference>
<keyword evidence="3" id="KW-0378">Hydrolase</keyword>
<dbReference type="InterPro" id="IPR023214">
    <property type="entry name" value="HAD_sf"/>
</dbReference>
<evidence type="ECO:0000256" key="1">
    <source>
        <dbReference type="ARBA" id="ARBA00001946"/>
    </source>
</evidence>
<dbReference type="InParanoid" id="A0A6G9IBJ2"/>
<dbReference type="InterPro" id="IPR036412">
    <property type="entry name" value="HAD-like_sf"/>
</dbReference>
<comment type="similarity">
    <text evidence="5">Belongs to the HAD-like hydrolase superfamily. Cof family.</text>
</comment>
<dbReference type="KEGG" id="orb:IPMB12_04190"/>
<organism evidence="6 7">
    <name type="scientific">Zophobihabitans entericus</name>
    <dbReference type="NCBI Taxonomy" id="1635327"/>
    <lineage>
        <taxon>Bacteria</taxon>
        <taxon>Pseudomonadati</taxon>
        <taxon>Pseudomonadota</taxon>
        <taxon>Gammaproteobacteria</taxon>
        <taxon>Orbales</taxon>
        <taxon>Orbaceae</taxon>
        <taxon>Zophobihabitans</taxon>
    </lineage>
</organism>
<reference evidence="6 7" key="1">
    <citation type="submission" date="2020-03" db="EMBL/GenBank/DDBJ databases">
        <title>Complete genome sequence of Orbus sp. IPMB12 (BCRC 80908).</title>
        <authorList>
            <person name="Lo W.-S."/>
            <person name="Chang T.-H."/>
            <person name="Kuo C.-H."/>
        </authorList>
    </citation>
    <scope>NUCLEOTIDE SEQUENCE [LARGE SCALE GENOMIC DNA]</scope>
    <source>
        <strain evidence="6 7">IPMB12</strain>
    </source>
</reference>
<dbReference type="Gene3D" id="3.30.1240.10">
    <property type="match status" value="1"/>
</dbReference>
<comment type="cofactor">
    <cofactor evidence="1">
        <name>Mg(2+)</name>
        <dbReference type="ChEBI" id="CHEBI:18420"/>
    </cofactor>
</comment>
<keyword evidence="7" id="KW-1185">Reference proteome</keyword>
<dbReference type="CDD" id="cd07516">
    <property type="entry name" value="HAD_Pase"/>
    <property type="match status" value="1"/>
</dbReference>
<accession>A0A6G9IBJ2</accession>
<evidence type="ECO:0000256" key="3">
    <source>
        <dbReference type="ARBA" id="ARBA00022801"/>
    </source>
</evidence>
<dbReference type="Proteomes" id="UP000501168">
    <property type="component" value="Chromosome"/>
</dbReference>
<dbReference type="SFLD" id="SFLDS00003">
    <property type="entry name" value="Haloacid_Dehalogenase"/>
    <property type="match status" value="1"/>
</dbReference>
<dbReference type="PANTHER" id="PTHR47267:SF4">
    <property type="entry name" value="PYRIDOXAL PHOSPHATE PHOSPHATASE YIGL"/>
    <property type="match status" value="1"/>
</dbReference>
<dbReference type="RefSeq" id="WP_166915245.1">
    <property type="nucleotide sequence ID" value="NZ_CP050253.1"/>
</dbReference>